<evidence type="ECO:0000313" key="2">
    <source>
        <dbReference type="EMBL" id="NNG34501.1"/>
    </source>
</evidence>
<dbReference type="Gene3D" id="1.25.10.10">
    <property type="entry name" value="Leucine-rich Repeat Variant"/>
    <property type="match status" value="1"/>
</dbReference>
<evidence type="ECO:0000256" key="1">
    <source>
        <dbReference type="SAM" id="MobiDB-lite"/>
    </source>
</evidence>
<dbReference type="Pfam" id="PF13646">
    <property type="entry name" value="HEAT_2"/>
    <property type="match status" value="2"/>
</dbReference>
<gene>
    <name evidence="2" type="ORF">HKD39_01945</name>
</gene>
<dbReference type="AlphaFoldDB" id="A0A849A654"/>
<dbReference type="EMBL" id="JABEND010000001">
    <property type="protein sequence ID" value="NNG34501.1"/>
    <property type="molecule type" value="Genomic_DNA"/>
</dbReference>
<proteinExistence type="predicted"/>
<keyword evidence="3" id="KW-1185">Reference proteome</keyword>
<protein>
    <recommendedName>
        <fullName evidence="4">HEAT repeat protein</fullName>
    </recommendedName>
</protein>
<evidence type="ECO:0000313" key="3">
    <source>
        <dbReference type="Proteomes" id="UP000562984"/>
    </source>
</evidence>
<dbReference type="RefSeq" id="WP_171198123.1">
    <property type="nucleotide sequence ID" value="NZ_JABEND010000001.1"/>
</dbReference>
<evidence type="ECO:0008006" key="4">
    <source>
        <dbReference type="Google" id="ProtNLM"/>
    </source>
</evidence>
<organism evidence="2 3">
    <name type="scientific">Nakamurella aerolata</name>
    <dbReference type="NCBI Taxonomy" id="1656892"/>
    <lineage>
        <taxon>Bacteria</taxon>
        <taxon>Bacillati</taxon>
        <taxon>Actinomycetota</taxon>
        <taxon>Actinomycetes</taxon>
        <taxon>Nakamurellales</taxon>
        <taxon>Nakamurellaceae</taxon>
        <taxon>Nakamurella</taxon>
    </lineage>
</organism>
<reference evidence="2 3" key="1">
    <citation type="submission" date="2020-05" db="EMBL/GenBank/DDBJ databases">
        <title>Nakamurella sp. DB0629 isolated from air conditioner.</title>
        <authorList>
            <person name="Kim D.H."/>
            <person name="Kim D.-U."/>
        </authorList>
    </citation>
    <scope>NUCLEOTIDE SEQUENCE [LARGE SCALE GENOMIC DNA]</scope>
    <source>
        <strain evidence="2 3">DB0629</strain>
    </source>
</reference>
<dbReference type="InterPro" id="IPR011989">
    <property type="entry name" value="ARM-like"/>
</dbReference>
<accession>A0A849A654</accession>
<feature type="compositionally biased region" description="Acidic residues" evidence="1">
    <location>
        <begin position="230"/>
        <end position="250"/>
    </location>
</feature>
<dbReference type="SUPFAM" id="SSF48371">
    <property type="entry name" value="ARM repeat"/>
    <property type="match status" value="1"/>
</dbReference>
<comment type="caution">
    <text evidence="2">The sequence shown here is derived from an EMBL/GenBank/DDBJ whole genome shotgun (WGS) entry which is preliminary data.</text>
</comment>
<dbReference type="InterPro" id="IPR016024">
    <property type="entry name" value="ARM-type_fold"/>
</dbReference>
<sequence>MPLPADPAAQIDRAERLSTLVDGFPERVPGALPALRELLDEAANAEVRAAAVRAVGDTWTDDGIQLLLGRGLEDDDVRVRRELATALGSVDPEGELVGQVAEVLRALSADIDDDVRDRACASLAASQDASPETVAAFRGRLDDAHDDTRCGALLGLAQLGDRAALPLLRDRLETADPFEIFRLELQAAEKYADPSLLPGLRRIETAWRAEETDNTGTAGAGETGSVSDDGVPDETADDAEAADDNAADADADMWADLNRAIAASANGRAAGDAGPSRVT</sequence>
<dbReference type="Proteomes" id="UP000562984">
    <property type="component" value="Unassembled WGS sequence"/>
</dbReference>
<feature type="region of interest" description="Disordered" evidence="1">
    <location>
        <begin position="209"/>
        <end position="250"/>
    </location>
</feature>
<name>A0A849A654_9ACTN</name>